<sequence>MYHNIKANYLSPIWNVLNLTQTECRFVEPIKSSQTFGGFTAPNKIPEGDNAHAGLGRHATFHGLGAAASNSASTHPRTLLRSCQCTQEPIACASDWWSLAPANIRICDDQGDL</sequence>
<dbReference type="Proteomes" id="UP000308197">
    <property type="component" value="Unassembled WGS sequence"/>
</dbReference>
<organism evidence="1 2">
    <name type="scientific">Polyporus arcularius HHB13444</name>
    <dbReference type="NCBI Taxonomy" id="1314778"/>
    <lineage>
        <taxon>Eukaryota</taxon>
        <taxon>Fungi</taxon>
        <taxon>Dikarya</taxon>
        <taxon>Basidiomycota</taxon>
        <taxon>Agaricomycotina</taxon>
        <taxon>Agaricomycetes</taxon>
        <taxon>Polyporales</taxon>
        <taxon>Polyporaceae</taxon>
        <taxon>Polyporus</taxon>
    </lineage>
</organism>
<dbReference type="EMBL" id="ML211458">
    <property type="protein sequence ID" value="TFK82691.1"/>
    <property type="molecule type" value="Genomic_DNA"/>
</dbReference>
<dbReference type="AlphaFoldDB" id="A0A5C3NZL9"/>
<accession>A0A5C3NZL9</accession>
<keyword evidence="2" id="KW-1185">Reference proteome</keyword>
<reference evidence="1 2" key="1">
    <citation type="journal article" date="2019" name="Nat. Ecol. Evol.">
        <title>Megaphylogeny resolves global patterns of mushroom evolution.</title>
        <authorList>
            <person name="Varga T."/>
            <person name="Krizsan K."/>
            <person name="Foldi C."/>
            <person name="Dima B."/>
            <person name="Sanchez-Garcia M."/>
            <person name="Sanchez-Ramirez S."/>
            <person name="Szollosi G.J."/>
            <person name="Szarkandi J.G."/>
            <person name="Papp V."/>
            <person name="Albert L."/>
            <person name="Andreopoulos W."/>
            <person name="Angelini C."/>
            <person name="Antonin V."/>
            <person name="Barry K.W."/>
            <person name="Bougher N.L."/>
            <person name="Buchanan P."/>
            <person name="Buyck B."/>
            <person name="Bense V."/>
            <person name="Catcheside P."/>
            <person name="Chovatia M."/>
            <person name="Cooper J."/>
            <person name="Damon W."/>
            <person name="Desjardin D."/>
            <person name="Finy P."/>
            <person name="Geml J."/>
            <person name="Haridas S."/>
            <person name="Hughes K."/>
            <person name="Justo A."/>
            <person name="Karasinski D."/>
            <person name="Kautmanova I."/>
            <person name="Kiss B."/>
            <person name="Kocsube S."/>
            <person name="Kotiranta H."/>
            <person name="LaButti K.M."/>
            <person name="Lechner B.E."/>
            <person name="Liimatainen K."/>
            <person name="Lipzen A."/>
            <person name="Lukacs Z."/>
            <person name="Mihaltcheva S."/>
            <person name="Morgado L.N."/>
            <person name="Niskanen T."/>
            <person name="Noordeloos M.E."/>
            <person name="Ohm R.A."/>
            <person name="Ortiz-Santana B."/>
            <person name="Ovrebo C."/>
            <person name="Racz N."/>
            <person name="Riley R."/>
            <person name="Savchenko A."/>
            <person name="Shiryaev A."/>
            <person name="Soop K."/>
            <person name="Spirin V."/>
            <person name="Szebenyi C."/>
            <person name="Tomsovsky M."/>
            <person name="Tulloss R.E."/>
            <person name="Uehling J."/>
            <person name="Grigoriev I.V."/>
            <person name="Vagvolgyi C."/>
            <person name="Papp T."/>
            <person name="Martin F.M."/>
            <person name="Miettinen O."/>
            <person name="Hibbett D.S."/>
            <person name="Nagy L.G."/>
        </authorList>
    </citation>
    <scope>NUCLEOTIDE SEQUENCE [LARGE SCALE GENOMIC DNA]</scope>
    <source>
        <strain evidence="1 2">HHB13444</strain>
    </source>
</reference>
<proteinExistence type="predicted"/>
<name>A0A5C3NZL9_9APHY</name>
<gene>
    <name evidence="1" type="ORF">K466DRAFT_568272</name>
</gene>
<evidence type="ECO:0000313" key="2">
    <source>
        <dbReference type="Proteomes" id="UP000308197"/>
    </source>
</evidence>
<protein>
    <submittedName>
        <fullName evidence="1">Uncharacterized protein</fullName>
    </submittedName>
</protein>
<dbReference type="InParanoid" id="A0A5C3NZL9"/>
<evidence type="ECO:0000313" key="1">
    <source>
        <dbReference type="EMBL" id="TFK82691.1"/>
    </source>
</evidence>